<dbReference type="EMBL" id="BAABIK010000006">
    <property type="protein sequence ID" value="GAA4934675.1"/>
    <property type="molecule type" value="Genomic_DNA"/>
</dbReference>
<protein>
    <submittedName>
        <fullName evidence="1">Uncharacterized protein</fullName>
    </submittedName>
</protein>
<evidence type="ECO:0000313" key="1">
    <source>
        <dbReference type="EMBL" id="GAA4934675.1"/>
    </source>
</evidence>
<accession>A0ABP9GA00</accession>
<dbReference type="RefSeq" id="WP_345555914.1">
    <property type="nucleotide sequence ID" value="NZ_BAABIK010000006.1"/>
</dbReference>
<dbReference type="Proteomes" id="UP001499993">
    <property type="component" value="Unassembled WGS sequence"/>
</dbReference>
<keyword evidence="2" id="KW-1185">Reference proteome</keyword>
<reference evidence="2" key="1">
    <citation type="journal article" date="2019" name="Int. J. Syst. Evol. Microbiol.">
        <title>The Global Catalogue of Microorganisms (GCM) 10K type strain sequencing project: providing services to taxonomists for standard genome sequencing and annotation.</title>
        <authorList>
            <consortium name="The Broad Institute Genomics Platform"/>
            <consortium name="The Broad Institute Genome Sequencing Center for Infectious Disease"/>
            <person name="Wu L."/>
            <person name="Ma J."/>
        </authorList>
    </citation>
    <scope>NUCLEOTIDE SEQUENCE [LARGE SCALE GENOMIC DNA]</scope>
    <source>
        <strain evidence="2">JCM 18123</strain>
    </source>
</reference>
<evidence type="ECO:0000313" key="2">
    <source>
        <dbReference type="Proteomes" id="UP001499993"/>
    </source>
</evidence>
<sequence>MSGKGTDVLAEQAPELDRMLEQAHREDTSHLVLHGTVVPTDRCAEKTTSVKGERIDLRYSGKAHVHGANLQGLMVLRPGFCAGFDPRKNTEYGSTEEVQRLAS</sequence>
<proteinExistence type="predicted"/>
<gene>
    <name evidence="1" type="ORF">GCM10023224_14090</name>
</gene>
<organism evidence="1 2">
    <name type="scientific">Streptomonospora halophila</name>
    <dbReference type="NCBI Taxonomy" id="427369"/>
    <lineage>
        <taxon>Bacteria</taxon>
        <taxon>Bacillati</taxon>
        <taxon>Actinomycetota</taxon>
        <taxon>Actinomycetes</taxon>
        <taxon>Streptosporangiales</taxon>
        <taxon>Nocardiopsidaceae</taxon>
        <taxon>Streptomonospora</taxon>
    </lineage>
</organism>
<comment type="caution">
    <text evidence="1">The sequence shown here is derived from an EMBL/GenBank/DDBJ whole genome shotgun (WGS) entry which is preliminary data.</text>
</comment>
<name>A0ABP9GA00_9ACTN</name>